<evidence type="ECO:0000313" key="2">
    <source>
        <dbReference type="Proteomes" id="UP000015102"/>
    </source>
</evidence>
<reference evidence="1" key="2">
    <citation type="submission" date="2015-06" db="UniProtKB">
        <authorList>
            <consortium name="EnsemblMetazoa"/>
        </authorList>
    </citation>
    <scope>IDENTIFICATION</scope>
</reference>
<evidence type="ECO:0000313" key="1">
    <source>
        <dbReference type="EnsemblMetazoa" id="MESCA007074-PA"/>
    </source>
</evidence>
<accession>T1GTN6</accession>
<name>T1GTN6_MEGSC</name>
<dbReference type="Pfam" id="PF14223">
    <property type="entry name" value="Retrotran_gag_2"/>
    <property type="match status" value="1"/>
</dbReference>
<reference evidence="2" key="1">
    <citation type="submission" date="2013-02" db="EMBL/GenBank/DDBJ databases">
        <authorList>
            <person name="Hughes D."/>
        </authorList>
    </citation>
    <scope>NUCLEOTIDE SEQUENCE</scope>
    <source>
        <strain>Durham</strain>
        <strain evidence="2">NC isolate 2 -- Noor lab</strain>
    </source>
</reference>
<proteinExistence type="predicted"/>
<dbReference type="AlphaFoldDB" id="T1GTN6"/>
<dbReference type="HOGENOM" id="CLU_2515225_0_0_1"/>
<organism evidence="1 2">
    <name type="scientific">Megaselia scalaris</name>
    <name type="common">Humpbacked fly</name>
    <name type="synonym">Phora scalaris</name>
    <dbReference type="NCBI Taxonomy" id="36166"/>
    <lineage>
        <taxon>Eukaryota</taxon>
        <taxon>Metazoa</taxon>
        <taxon>Ecdysozoa</taxon>
        <taxon>Arthropoda</taxon>
        <taxon>Hexapoda</taxon>
        <taxon>Insecta</taxon>
        <taxon>Pterygota</taxon>
        <taxon>Neoptera</taxon>
        <taxon>Endopterygota</taxon>
        <taxon>Diptera</taxon>
        <taxon>Brachycera</taxon>
        <taxon>Muscomorpha</taxon>
        <taxon>Platypezoidea</taxon>
        <taxon>Phoridae</taxon>
        <taxon>Megaseliini</taxon>
        <taxon>Megaselia</taxon>
    </lineage>
</organism>
<dbReference type="EMBL" id="CAQQ02058318">
    <property type="status" value="NOT_ANNOTATED_CDS"/>
    <property type="molecule type" value="Genomic_DNA"/>
</dbReference>
<dbReference type="EnsemblMetazoa" id="MESCA007074-RA">
    <property type="protein sequence ID" value="MESCA007074-PA"/>
    <property type="gene ID" value="MESCA007074"/>
</dbReference>
<protein>
    <submittedName>
        <fullName evidence="1">Uncharacterized protein</fullName>
    </submittedName>
</protein>
<dbReference type="Proteomes" id="UP000015102">
    <property type="component" value="Unassembled WGS sequence"/>
</dbReference>
<sequence length="85" mass="9889">MNLLLVKDGLSVEDSELITIKNLAHAKDYWNALKEVHEKENLVNKVCLYTKLWKCHLGNKNTDKHINEILQYVDELKALVEDVKD</sequence>
<keyword evidence="2" id="KW-1185">Reference proteome</keyword>